<dbReference type="PANTHER" id="PTHR15048:SF0">
    <property type="entry name" value="STARCH-BINDING DOMAIN-CONTAINING PROTEIN 1"/>
    <property type="match status" value="1"/>
</dbReference>
<reference evidence="3" key="1">
    <citation type="submission" date="2021-02" db="EMBL/GenBank/DDBJ databases">
        <authorList>
            <person name="Dougan E. K."/>
            <person name="Rhodes N."/>
            <person name="Thang M."/>
            <person name="Chan C."/>
        </authorList>
    </citation>
    <scope>NUCLEOTIDE SEQUENCE</scope>
</reference>
<feature type="region of interest" description="Disordered" evidence="1">
    <location>
        <begin position="141"/>
        <end position="165"/>
    </location>
</feature>
<dbReference type="Pfam" id="PF00686">
    <property type="entry name" value="CBM_20"/>
    <property type="match status" value="1"/>
</dbReference>
<dbReference type="AlphaFoldDB" id="A0A812KHW0"/>
<sequence>MAAMVSAMDVVFHVDCSCTEPGEQVFVVASCKELGAWNPAEALPCFTSSATFPRWTSNAVKLPIGSRTEFKIVIRGHRGNRWEHGDNRHLKVELPVGVEATKMVSLTYGQQGMKDAEDAAASEVPTLPMLLGVRLEKPGLKAVPPSKAASPSEGDVEEAPAQQEGRFHVLPNMGSVMMEHGPNGEEPAIKAAARMCAVEPAMDEKSIRLLGAPTAIRQAKRVLQLFVSKTFICTFQMPTPEATAAAGRMLGKVPWVWDVKLHGYNLIRLNAHEACLEKVCASMSAFSSCGELRRRNAPGSERQWHVSK</sequence>
<dbReference type="PROSITE" id="PS51166">
    <property type="entry name" value="CBM20"/>
    <property type="match status" value="1"/>
</dbReference>
<dbReference type="CDD" id="cd05467">
    <property type="entry name" value="CBM20"/>
    <property type="match status" value="1"/>
</dbReference>
<dbReference type="OrthoDB" id="6123450at2759"/>
<dbReference type="EMBL" id="CAJNDS010000680">
    <property type="protein sequence ID" value="CAE7227779.1"/>
    <property type="molecule type" value="Genomic_DNA"/>
</dbReference>
<evidence type="ECO:0000313" key="3">
    <source>
        <dbReference type="EMBL" id="CAE7227779.1"/>
    </source>
</evidence>
<dbReference type="Proteomes" id="UP000604046">
    <property type="component" value="Unassembled WGS sequence"/>
</dbReference>
<dbReference type="InterPro" id="IPR013784">
    <property type="entry name" value="Carb-bd-like_fold"/>
</dbReference>
<organism evidence="3 4">
    <name type="scientific">Symbiodinium natans</name>
    <dbReference type="NCBI Taxonomy" id="878477"/>
    <lineage>
        <taxon>Eukaryota</taxon>
        <taxon>Sar</taxon>
        <taxon>Alveolata</taxon>
        <taxon>Dinophyceae</taxon>
        <taxon>Suessiales</taxon>
        <taxon>Symbiodiniaceae</taxon>
        <taxon>Symbiodinium</taxon>
    </lineage>
</organism>
<evidence type="ECO:0000256" key="1">
    <source>
        <dbReference type="SAM" id="MobiDB-lite"/>
    </source>
</evidence>
<dbReference type="InterPro" id="IPR013783">
    <property type="entry name" value="Ig-like_fold"/>
</dbReference>
<dbReference type="Gene3D" id="2.60.40.10">
    <property type="entry name" value="Immunoglobulins"/>
    <property type="match status" value="1"/>
</dbReference>
<dbReference type="PANTHER" id="PTHR15048">
    <property type="entry name" value="STARCH-BINDING DOMAIN-CONTAINING PROTEIN 1"/>
    <property type="match status" value="1"/>
</dbReference>
<protein>
    <submittedName>
        <fullName evidence="3">Cgt protein</fullName>
    </submittedName>
</protein>
<keyword evidence="4" id="KW-1185">Reference proteome</keyword>
<gene>
    <name evidence="3" type="primary">cgt</name>
    <name evidence="3" type="ORF">SNAT2548_LOCUS9016</name>
</gene>
<dbReference type="SMART" id="SM01065">
    <property type="entry name" value="CBM_2"/>
    <property type="match status" value="1"/>
</dbReference>
<evidence type="ECO:0000313" key="4">
    <source>
        <dbReference type="Proteomes" id="UP000604046"/>
    </source>
</evidence>
<comment type="caution">
    <text evidence="3">The sequence shown here is derived from an EMBL/GenBank/DDBJ whole genome shotgun (WGS) entry which is preliminary data.</text>
</comment>
<dbReference type="GO" id="GO:0016020">
    <property type="term" value="C:membrane"/>
    <property type="evidence" value="ECO:0007669"/>
    <property type="project" value="TreeGrafter"/>
</dbReference>
<proteinExistence type="predicted"/>
<feature type="domain" description="CBM20" evidence="2">
    <location>
        <begin position="2"/>
        <end position="110"/>
    </location>
</feature>
<dbReference type="InterPro" id="IPR002044">
    <property type="entry name" value="CBM20"/>
</dbReference>
<evidence type="ECO:0000259" key="2">
    <source>
        <dbReference type="PROSITE" id="PS51166"/>
    </source>
</evidence>
<accession>A0A812KHW0</accession>
<name>A0A812KHW0_9DINO</name>
<dbReference type="GO" id="GO:2001070">
    <property type="term" value="F:starch binding"/>
    <property type="evidence" value="ECO:0007669"/>
    <property type="project" value="InterPro"/>
</dbReference>
<dbReference type="SUPFAM" id="SSF49452">
    <property type="entry name" value="Starch-binding domain-like"/>
    <property type="match status" value="1"/>
</dbReference>